<accession>A0AAW2WX82</accession>
<dbReference type="EMBL" id="JACGWN010000007">
    <property type="protein sequence ID" value="KAL0444566.1"/>
    <property type="molecule type" value="Genomic_DNA"/>
</dbReference>
<sequence length="168" mass="19491">MWIGNRPRKWHTKDQGSLRLQLVVEQVTGGYEAKDDRMKKLMQKVRDRLSAFQTWELVQISSNTNGLADTLARMGGRMENINDPKVTLLVKASKEKGTKLPKLMLERLLLGWTKSETYLEHGRLPTEIFEARRKRLAARFFVEGEYLFKKSFTLPALRCLTPRKLGEL</sequence>
<dbReference type="GO" id="GO:0003676">
    <property type="term" value="F:nucleic acid binding"/>
    <property type="evidence" value="ECO:0007669"/>
    <property type="project" value="InterPro"/>
</dbReference>
<evidence type="ECO:0008006" key="2">
    <source>
        <dbReference type="Google" id="ProtNLM"/>
    </source>
</evidence>
<dbReference type="AlphaFoldDB" id="A0AAW2WX82"/>
<gene>
    <name evidence="1" type="ORF">Slati_2179300</name>
</gene>
<dbReference type="PANTHER" id="PTHR48475">
    <property type="entry name" value="RIBONUCLEASE H"/>
    <property type="match status" value="1"/>
</dbReference>
<evidence type="ECO:0000313" key="1">
    <source>
        <dbReference type="EMBL" id="KAL0444566.1"/>
    </source>
</evidence>
<comment type="caution">
    <text evidence="1">The sequence shown here is derived from an EMBL/GenBank/DDBJ whole genome shotgun (WGS) entry which is preliminary data.</text>
</comment>
<dbReference type="InterPro" id="IPR036397">
    <property type="entry name" value="RNaseH_sf"/>
</dbReference>
<name>A0AAW2WX82_9LAMI</name>
<dbReference type="PANTHER" id="PTHR48475:SF2">
    <property type="entry name" value="RIBONUCLEASE H"/>
    <property type="match status" value="1"/>
</dbReference>
<reference evidence="1" key="2">
    <citation type="journal article" date="2024" name="Plant">
        <title>Genomic evolution and insights into agronomic trait innovations of Sesamum species.</title>
        <authorList>
            <person name="Miao H."/>
            <person name="Wang L."/>
            <person name="Qu L."/>
            <person name="Liu H."/>
            <person name="Sun Y."/>
            <person name="Le M."/>
            <person name="Wang Q."/>
            <person name="Wei S."/>
            <person name="Zheng Y."/>
            <person name="Lin W."/>
            <person name="Duan Y."/>
            <person name="Cao H."/>
            <person name="Xiong S."/>
            <person name="Wang X."/>
            <person name="Wei L."/>
            <person name="Li C."/>
            <person name="Ma Q."/>
            <person name="Ju M."/>
            <person name="Zhao R."/>
            <person name="Li G."/>
            <person name="Mu C."/>
            <person name="Tian Q."/>
            <person name="Mei H."/>
            <person name="Zhang T."/>
            <person name="Gao T."/>
            <person name="Zhang H."/>
        </authorList>
    </citation>
    <scope>NUCLEOTIDE SEQUENCE</scope>
    <source>
        <strain evidence="1">KEN1</strain>
    </source>
</reference>
<reference evidence="1" key="1">
    <citation type="submission" date="2020-06" db="EMBL/GenBank/DDBJ databases">
        <authorList>
            <person name="Li T."/>
            <person name="Hu X."/>
            <person name="Zhang T."/>
            <person name="Song X."/>
            <person name="Zhang H."/>
            <person name="Dai N."/>
            <person name="Sheng W."/>
            <person name="Hou X."/>
            <person name="Wei L."/>
        </authorList>
    </citation>
    <scope>NUCLEOTIDE SEQUENCE</scope>
    <source>
        <strain evidence="1">KEN1</strain>
        <tissue evidence="1">Leaf</tissue>
    </source>
</reference>
<dbReference type="Gene3D" id="3.30.420.10">
    <property type="entry name" value="Ribonuclease H-like superfamily/Ribonuclease H"/>
    <property type="match status" value="1"/>
</dbReference>
<organism evidence="1">
    <name type="scientific">Sesamum latifolium</name>
    <dbReference type="NCBI Taxonomy" id="2727402"/>
    <lineage>
        <taxon>Eukaryota</taxon>
        <taxon>Viridiplantae</taxon>
        <taxon>Streptophyta</taxon>
        <taxon>Embryophyta</taxon>
        <taxon>Tracheophyta</taxon>
        <taxon>Spermatophyta</taxon>
        <taxon>Magnoliopsida</taxon>
        <taxon>eudicotyledons</taxon>
        <taxon>Gunneridae</taxon>
        <taxon>Pentapetalae</taxon>
        <taxon>asterids</taxon>
        <taxon>lamiids</taxon>
        <taxon>Lamiales</taxon>
        <taxon>Pedaliaceae</taxon>
        <taxon>Sesamum</taxon>
    </lineage>
</organism>
<proteinExistence type="predicted"/>
<protein>
    <recommendedName>
        <fullName evidence="2">RNase H type-1 domain-containing protein</fullName>
    </recommendedName>
</protein>